<dbReference type="Proteomes" id="UP000011599">
    <property type="component" value="Unassembled WGS sequence"/>
</dbReference>
<keyword evidence="4" id="KW-1185">Reference proteome</keyword>
<dbReference type="Gene3D" id="3.30.200.20">
    <property type="entry name" value="Phosphorylase Kinase, domain 1"/>
    <property type="match status" value="1"/>
</dbReference>
<dbReference type="InterPro" id="IPR041726">
    <property type="entry name" value="ACAD10_11_N"/>
</dbReference>
<sequence length="351" mass="40187">MAENKTYLDRLVDKSALKEYLERELGDARAVTVQYHDEGHSNETLFIEWGEQNLVMRRPPAGETADTAHDVLREYRVISSLEDTGVPVPNPILACDDTSVIGGKFYLMERLEGDVIRDHEPDRFATAGQRRQVGETLIDTLAEIHTIDYEAVGLSDLGRPEGYTERQVERWGKQFDWAYETTADERDVPHIDEIAEWLEANIPEEYEHTLVHGDFKLDNVMYAPGTPPKINAVLDWEMGTLGDPSADIGWMLCYWDTDPLIDELMPTFLDQPGYPSKEELVERYEEQSGLEFTNRRFYVALGLYMLIAVCEMFYARYLNGNSNDDLYPKMGSVVPEISQRAKEVIDGERDI</sequence>
<dbReference type="InterPro" id="IPR052898">
    <property type="entry name" value="ACAD10-like"/>
</dbReference>
<keyword evidence="1" id="KW-0812">Transmembrane</keyword>
<feature type="transmembrane region" description="Helical" evidence="1">
    <location>
        <begin position="297"/>
        <end position="317"/>
    </location>
</feature>
<dbReference type="GO" id="GO:0016740">
    <property type="term" value="F:transferase activity"/>
    <property type="evidence" value="ECO:0007669"/>
    <property type="project" value="UniProtKB-KW"/>
</dbReference>
<protein>
    <submittedName>
        <fullName evidence="3">Aminoglycoside phosphotransferase</fullName>
    </submittedName>
</protein>
<organism evidence="3 4">
    <name type="scientific">Natronorubrum tibetense GA33</name>
    <dbReference type="NCBI Taxonomy" id="1114856"/>
    <lineage>
        <taxon>Archaea</taxon>
        <taxon>Methanobacteriati</taxon>
        <taxon>Methanobacteriota</taxon>
        <taxon>Stenosarchaea group</taxon>
        <taxon>Halobacteria</taxon>
        <taxon>Halobacteriales</taxon>
        <taxon>Natrialbaceae</taxon>
        <taxon>Natronorubrum</taxon>
    </lineage>
</organism>
<dbReference type="InterPro" id="IPR002575">
    <property type="entry name" value="Aminoglycoside_PTrfase"/>
</dbReference>
<dbReference type="OrthoDB" id="350437at2157"/>
<dbReference type="SUPFAM" id="SSF56112">
    <property type="entry name" value="Protein kinase-like (PK-like)"/>
    <property type="match status" value="1"/>
</dbReference>
<evidence type="ECO:0000313" key="4">
    <source>
        <dbReference type="Proteomes" id="UP000011599"/>
    </source>
</evidence>
<evidence type="ECO:0000259" key="2">
    <source>
        <dbReference type="Pfam" id="PF01636"/>
    </source>
</evidence>
<reference evidence="3 4" key="1">
    <citation type="journal article" date="2014" name="PLoS Genet.">
        <title>Phylogenetically driven sequencing of extremely halophilic archaea reveals strategies for static and dynamic osmo-response.</title>
        <authorList>
            <person name="Becker E.A."/>
            <person name="Seitzer P.M."/>
            <person name="Tritt A."/>
            <person name="Larsen D."/>
            <person name="Krusor M."/>
            <person name="Yao A.I."/>
            <person name="Wu D."/>
            <person name="Madern D."/>
            <person name="Eisen J.A."/>
            <person name="Darling A.E."/>
            <person name="Facciotti M.T."/>
        </authorList>
    </citation>
    <scope>NUCLEOTIDE SEQUENCE [LARGE SCALE GENOMIC DNA]</scope>
    <source>
        <strain evidence="3 4">GA33</strain>
    </source>
</reference>
<dbReference type="EMBL" id="AOHW01000045">
    <property type="protein sequence ID" value="ELY37761.1"/>
    <property type="molecule type" value="Genomic_DNA"/>
</dbReference>
<dbReference type="PANTHER" id="PTHR47829">
    <property type="entry name" value="HYDROLASE, PUTATIVE (AFU_ORTHOLOGUE AFUA_1G12880)-RELATED"/>
    <property type="match status" value="1"/>
</dbReference>
<keyword evidence="1" id="KW-1133">Transmembrane helix</keyword>
<evidence type="ECO:0000256" key="1">
    <source>
        <dbReference type="SAM" id="Phobius"/>
    </source>
</evidence>
<proteinExistence type="predicted"/>
<dbReference type="InterPro" id="IPR011009">
    <property type="entry name" value="Kinase-like_dom_sf"/>
</dbReference>
<dbReference type="PANTHER" id="PTHR47829:SF1">
    <property type="entry name" value="HAD FAMILY PHOSPHATASE"/>
    <property type="match status" value="1"/>
</dbReference>
<name>L9VL17_9EURY</name>
<dbReference type="RefSeq" id="WP_006092066.1">
    <property type="nucleotide sequence ID" value="NZ_AOHW01000045.1"/>
</dbReference>
<feature type="domain" description="Aminoglycoside phosphotransferase" evidence="2">
    <location>
        <begin position="33"/>
        <end position="260"/>
    </location>
</feature>
<dbReference type="STRING" id="1114856.GCA_000383975_04230"/>
<evidence type="ECO:0000313" key="3">
    <source>
        <dbReference type="EMBL" id="ELY37761.1"/>
    </source>
</evidence>
<keyword evidence="1" id="KW-0472">Membrane</keyword>
<comment type="caution">
    <text evidence="3">The sequence shown here is derived from an EMBL/GenBank/DDBJ whole genome shotgun (WGS) entry which is preliminary data.</text>
</comment>
<dbReference type="AlphaFoldDB" id="L9VL17"/>
<gene>
    <name evidence="3" type="ORF">C496_19675</name>
</gene>
<accession>L9VL17</accession>
<keyword evidence="3" id="KW-0808">Transferase</keyword>
<dbReference type="Pfam" id="PF01636">
    <property type="entry name" value="APH"/>
    <property type="match status" value="1"/>
</dbReference>
<dbReference type="CDD" id="cd05154">
    <property type="entry name" value="ACAD10_11_N-like"/>
    <property type="match status" value="1"/>
</dbReference>
<dbReference type="eggNOG" id="arCOG04682">
    <property type="taxonomic scope" value="Archaea"/>
</dbReference>
<dbReference type="PATRIC" id="fig|1114856.3.peg.4066"/>
<dbReference type="Gene3D" id="3.90.1200.10">
    <property type="match status" value="1"/>
</dbReference>